<sequence length="264" mass="29006">MAPTSPRATVDDGTREPVANRATFLPCVSSTKTNGDDETTKRGQESYRSGTRGRGRGRDGSRSCFLLAEWKMMYDGGSIRFRRGGKRAAASRTRLQQQQQQQQQHQHHTLCVHEHDTHEQPGPRTTDRQQQCLLLASPVHIATGTLALCTAARPLRELPHKRKPIGPIPAINPPSSPTTALLSLHPSLIITIVTIIIIIQLAPKSPSCLKHTPCALAKVPVTFLNVSSAVTSVRASTSRANKASSHPPRPVFYFRFTCLPLIYD</sequence>
<accession>A0A9P4HUJ4</accession>
<keyword evidence="3" id="KW-1185">Reference proteome</keyword>
<dbReference type="AlphaFoldDB" id="A0A9P4HUJ4"/>
<name>A0A9P4HUJ4_9PEZI</name>
<evidence type="ECO:0000313" key="2">
    <source>
        <dbReference type="EMBL" id="KAF2086772.1"/>
    </source>
</evidence>
<feature type="compositionally biased region" description="Basic and acidic residues" evidence="1">
    <location>
        <begin position="111"/>
        <end position="125"/>
    </location>
</feature>
<dbReference type="EMBL" id="ML978723">
    <property type="protein sequence ID" value="KAF2086772.1"/>
    <property type="molecule type" value="Genomic_DNA"/>
</dbReference>
<proteinExistence type="predicted"/>
<gene>
    <name evidence="2" type="ORF">K490DRAFT_57673</name>
</gene>
<organism evidence="2 3">
    <name type="scientific">Saccharata proteae CBS 121410</name>
    <dbReference type="NCBI Taxonomy" id="1314787"/>
    <lineage>
        <taxon>Eukaryota</taxon>
        <taxon>Fungi</taxon>
        <taxon>Dikarya</taxon>
        <taxon>Ascomycota</taxon>
        <taxon>Pezizomycotina</taxon>
        <taxon>Dothideomycetes</taxon>
        <taxon>Dothideomycetes incertae sedis</taxon>
        <taxon>Botryosphaeriales</taxon>
        <taxon>Saccharataceae</taxon>
        <taxon>Saccharata</taxon>
    </lineage>
</organism>
<comment type="caution">
    <text evidence="2">The sequence shown here is derived from an EMBL/GenBank/DDBJ whole genome shotgun (WGS) entry which is preliminary data.</text>
</comment>
<protein>
    <submittedName>
        <fullName evidence="2">Uncharacterized protein</fullName>
    </submittedName>
</protein>
<dbReference type="Proteomes" id="UP000799776">
    <property type="component" value="Unassembled WGS sequence"/>
</dbReference>
<evidence type="ECO:0000256" key="1">
    <source>
        <dbReference type="SAM" id="MobiDB-lite"/>
    </source>
</evidence>
<evidence type="ECO:0000313" key="3">
    <source>
        <dbReference type="Proteomes" id="UP000799776"/>
    </source>
</evidence>
<feature type="region of interest" description="Disordered" evidence="1">
    <location>
        <begin position="1"/>
        <end position="60"/>
    </location>
</feature>
<feature type="compositionally biased region" description="Basic and acidic residues" evidence="1">
    <location>
        <begin position="34"/>
        <end position="45"/>
    </location>
</feature>
<feature type="region of interest" description="Disordered" evidence="1">
    <location>
        <begin position="83"/>
        <end position="125"/>
    </location>
</feature>
<reference evidence="2" key="1">
    <citation type="journal article" date="2020" name="Stud. Mycol.">
        <title>101 Dothideomycetes genomes: a test case for predicting lifestyles and emergence of pathogens.</title>
        <authorList>
            <person name="Haridas S."/>
            <person name="Albert R."/>
            <person name="Binder M."/>
            <person name="Bloem J."/>
            <person name="Labutti K."/>
            <person name="Salamov A."/>
            <person name="Andreopoulos B."/>
            <person name="Baker S."/>
            <person name="Barry K."/>
            <person name="Bills G."/>
            <person name="Bluhm B."/>
            <person name="Cannon C."/>
            <person name="Castanera R."/>
            <person name="Culley D."/>
            <person name="Daum C."/>
            <person name="Ezra D."/>
            <person name="Gonzalez J."/>
            <person name="Henrissat B."/>
            <person name="Kuo A."/>
            <person name="Liang C."/>
            <person name="Lipzen A."/>
            <person name="Lutzoni F."/>
            <person name="Magnuson J."/>
            <person name="Mondo S."/>
            <person name="Nolan M."/>
            <person name="Ohm R."/>
            <person name="Pangilinan J."/>
            <person name="Park H.-J."/>
            <person name="Ramirez L."/>
            <person name="Alfaro M."/>
            <person name="Sun H."/>
            <person name="Tritt A."/>
            <person name="Yoshinaga Y."/>
            <person name="Zwiers L.-H."/>
            <person name="Turgeon B."/>
            <person name="Goodwin S."/>
            <person name="Spatafora J."/>
            <person name="Crous P."/>
            <person name="Grigoriev I."/>
        </authorList>
    </citation>
    <scope>NUCLEOTIDE SEQUENCE</scope>
    <source>
        <strain evidence="2">CBS 121410</strain>
    </source>
</reference>